<comment type="caution">
    <text evidence="1">The sequence shown here is derived from an EMBL/GenBank/DDBJ whole genome shotgun (WGS) entry which is preliminary data.</text>
</comment>
<evidence type="ECO:0000313" key="2">
    <source>
        <dbReference type="Proteomes" id="UP000324222"/>
    </source>
</evidence>
<proteinExistence type="predicted"/>
<reference evidence="1 2" key="1">
    <citation type="submission" date="2019-05" db="EMBL/GenBank/DDBJ databases">
        <title>Another draft genome of Portunus trituberculatus and its Hox gene families provides insights of decapod evolution.</title>
        <authorList>
            <person name="Jeong J.-H."/>
            <person name="Song I."/>
            <person name="Kim S."/>
            <person name="Choi T."/>
            <person name="Kim D."/>
            <person name="Ryu S."/>
            <person name="Kim W."/>
        </authorList>
    </citation>
    <scope>NUCLEOTIDE SEQUENCE [LARGE SCALE GENOMIC DNA]</scope>
    <source>
        <tissue evidence="1">Muscle</tissue>
    </source>
</reference>
<protein>
    <submittedName>
        <fullName evidence="1">Uncharacterized protein</fullName>
    </submittedName>
</protein>
<keyword evidence="2" id="KW-1185">Reference proteome</keyword>
<name>A0A5B7DYJ0_PORTR</name>
<evidence type="ECO:0000313" key="1">
    <source>
        <dbReference type="EMBL" id="MPC26066.1"/>
    </source>
</evidence>
<gene>
    <name evidence="1" type="ORF">E2C01_019196</name>
</gene>
<sequence>MMGDRESPSSTPDFLTSSLFTAQLLYDYTHTPQLPNQTHTCPTNPTSAQPIPHLYCQSHTCPTNPTPVQQFHTTANPTPVEPIPFLYSQSHTCTTNPTPV</sequence>
<organism evidence="1 2">
    <name type="scientific">Portunus trituberculatus</name>
    <name type="common">Swimming crab</name>
    <name type="synonym">Neptunus trituberculatus</name>
    <dbReference type="NCBI Taxonomy" id="210409"/>
    <lineage>
        <taxon>Eukaryota</taxon>
        <taxon>Metazoa</taxon>
        <taxon>Ecdysozoa</taxon>
        <taxon>Arthropoda</taxon>
        <taxon>Crustacea</taxon>
        <taxon>Multicrustacea</taxon>
        <taxon>Malacostraca</taxon>
        <taxon>Eumalacostraca</taxon>
        <taxon>Eucarida</taxon>
        <taxon>Decapoda</taxon>
        <taxon>Pleocyemata</taxon>
        <taxon>Brachyura</taxon>
        <taxon>Eubrachyura</taxon>
        <taxon>Portunoidea</taxon>
        <taxon>Portunidae</taxon>
        <taxon>Portuninae</taxon>
        <taxon>Portunus</taxon>
    </lineage>
</organism>
<dbReference type="AlphaFoldDB" id="A0A5B7DYJ0"/>
<accession>A0A5B7DYJ0</accession>
<dbReference type="Proteomes" id="UP000324222">
    <property type="component" value="Unassembled WGS sequence"/>
</dbReference>
<dbReference type="EMBL" id="VSRR010001551">
    <property type="protein sequence ID" value="MPC26066.1"/>
    <property type="molecule type" value="Genomic_DNA"/>
</dbReference>